<feature type="transmembrane region" description="Helical" evidence="6">
    <location>
        <begin position="169"/>
        <end position="188"/>
    </location>
</feature>
<feature type="transmembrane region" description="Helical" evidence="6">
    <location>
        <begin position="281"/>
        <end position="302"/>
    </location>
</feature>
<evidence type="ECO:0000256" key="4">
    <source>
        <dbReference type="ARBA" id="ARBA00022989"/>
    </source>
</evidence>
<dbReference type="PROSITE" id="PS50850">
    <property type="entry name" value="MFS"/>
    <property type="match status" value="1"/>
</dbReference>
<sequence length="408" mass="42493">MAAPVMTRQRTDAAWIVVVLAGITAAMHIWKLPSAIPVIQAELDMSLVEAGVLLGLVQVAGMAGGLAVSLFAEMIGARRCLLIGLGLLFVGSVVGGFAETAGLLMACRAVEGAGFLLATVVAPGLIRANTPLRRVNTAVGFWSAYQGCATFVGLIASALVLQVTDWHTWWWIMAALTLVPVPLVLAFVPKDPAGDGNGPKAAVQRIGVTVRSPKPWVAGVVFGCYTIQWMAVVGFLPTVYQQNGVTGIWPGVLSAVVGGLNAVGAIATAPLLQRGVTARRLIIPTFILMGTTSLLTFAVDWTAVPRGIAIQFACVAAFSLVGAAIPSTLTRMAVDLAPPGGSTPAAMGLMQQIFNVGNFTGPAIVAWLATATGGWDSTWWMTCTFAALGIGLSLYLSEKRLGLSFAHR</sequence>
<feature type="transmembrane region" description="Helical" evidence="6">
    <location>
        <begin position="103"/>
        <end position="126"/>
    </location>
</feature>
<evidence type="ECO:0000256" key="3">
    <source>
        <dbReference type="ARBA" id="ARBA00022692"/>
    </source>
</evidence>
<reference evidence="8 9" key="1">
    <citation type="submission" date="2016-10" db="EMBL/GenBank/DDBJ databases">
        <authorList>
            <person name="de Groot N.N."/>
        </authorList>
    </citation>
    <scope>NUCLEOTIDE SEQUENCE [LARGE SCALE GENOMIC DNA]</scope>
    <source>
        <strain evidence="8 9">DSM 20117</strain>
    </source>
</reference>
<feature type="transmembrane region" description="Helical" evidence="6">
    <location>
        <begin position="50"/>
        <end position="72"/>
    </location>
</feature>
<name>A0A1H1BQB3_9MICC</name>
<feature type="transmembrane region" description="Helical" evidence="6">
    <location>
        <begin position="138"/>
        <end position="163"/>
    </location>
</feature>
<evidence type="ECO:0000256" key="2">
    <source>
        <dbReference type="ARBA" id="ARBA00022475"/>
    </source>
</evidence>
<protein>
    <submittedName>
        <fullName evidence="8">Cyanate permease</fullName>
    </submittedName>
</protein>
<evidence type="ECO:0000313" key="8">
    <source>
        <dbReference type="EMBL" id="SDQ53930.1"/>
    </source>
</evidence>
<feature type="transmembrane region" description="Helical" evidence="6">
    <location>
        <begin position="79"/>
        <end position="97"/>
    </location>
</feature>
<dbReference type="EMBL" id="FNKH01000002">
    <property type="protein sequence ID" value="SDQ53930.1"/>
    <property type="molecule type" value="Genomic_DNA"/>
</dbReference>
<dbReference type="CDD" id="cd06174">
    <property type="entry name" value="MFS"/>
    <property type="match status" value="1"/>
</dbReference>
<feature type="transmembrane region" description="Helical" evidence="6">
    <location>
        <begin position="248"/>
        <end position="269"/>
    </location>
</feature>
<dbReference type="GO" id="GO:0005886">
    <property type="term" value="C:plasma membrane"/>
    <property type="evidence" value="ECO:0007669"/>
    <property type="project" value="UniProtKB-SubCell"/>
</dbReference>
<feature type="transmembrane region" description="Helical" evidence="6">
    <location>
        <begin position="353"/>
        <end position="372"/>
    </location>
</feature>
<keyword evidence="2" id="KW-1003">Cell membrane</keyword>
<evidence type="ECO:0000313" key="9">
    <source>
        <dbReference type="Proteomes" id="UP000181917"/>
    </source>
</evidence>
<keyword evidence="9" id="KW-1185">Reference proteome</keyword>
<dbReference type="InterPro" id="IPR036259">
    <property type="entry name" value="MFS_trans_sf"/>
</dbReference>
<comment type="subcellular location">
    <subcellularLocation>
        <location evidence="1">Cell membrane</location>
        <topology evidence="1">Multi-pass membrane protein</topology>
    </subcellularLocation>
</comment>
<dbReference type="PANTHER" id="PTHR43124">
    <property type="entry name" value="PURINE EFFLUX PUMP PBUE"/>
    <property type="match status" value="1"/>
</dbReference>
<evidence type="ECO:0000256" key="1">
    <source>
        <dbReference type="ARBA" id="ARBA00004651"/>
    </source>
</evidence>
<feature type="transmembrane region" description="Helical" evidence="6">
    <location>
        <begin position="378"/>
        <end position="396"/>
    </location>
</feature>
<keyword evidence="3 6" id="KW-0812">Transmembrane</keyword>
<dbReference type="STRING" id="37928.SAMN04489742_1509"/>
<keyword evidence="4 6" id="KW-1133">Transmembrane helix</keyword>
<gene>
    <name evidence="8" type="ORF">SAMN04489742_1509</name>
</gene>
<dbReference type="Pfam" id="PF07690">
    <property type="entry name" value="MFS_1"/>
    <property type="match status" value="1"/>
</dbReference>
<dbReference type="AlphaFoldDB" id="A0A1H1BQB3"/>
<evidence type="ECO:0000256" key="6">
    <source>
        <dbReference type="SAM" id="Phobius"/>
    </source>
</evidence>
<feature type="transmembrane region" description="Helical" evidence="6">
    <location>
        <begin position="215"/>
        <end position="236"/>
    </location>
</feature>
<evidence type="ECO:0000256" key="5">
    <source>
        <dbReference type="ARBA" id="ARBA00023136"/>
    </source>
</evidence>
<dbReference type="InterPro" id="IPR020846">
    <property type="entry name" value="MFS_dom"/>
</dbReference>
<feature type="transmembrane region" description="Helical" evidence="6">
    <location>
        <begin position="12"/>
        <end position="30"/>
    </location>
</feature>
<organism evidence="8 9">
    <name type="scientific">Crystallibacter crystallopoietes</name>
    <dbReference type="NCBI Taxonomy" id="37928"/>
    <lineage>
        <taxon>Bacteria</taxon>
        <taxon>Bacillati</taxon>
        <taxon>Actinomycetota</taxon>
        <taxon>Actinomycetes</taxon>
        <taxon>Micrococcales</taxon>
        <taxon>Micrococcaceae</taxon>
        <taxon>Crystallibacter</taxon>
    </lineage>
</organism>
<evidence type="ECO:0000259" key="7">
    <source>
        <dbReference type="PROSITE" id="PS50850"/>
    </source>
</evidence>
<dbReference type="InterPro" id="IPR011701">
    <property type="entry name" value="MFS"/>
</dbReference>
<dbReference type="InterPro" id="IPR050189">
    <property type="entry name" value="MFS_Efflux_Transporters"/>
</dbReference>
<accession>A0A1H1BQB3</accession>
<feature type="domain" description="Major facilitator superfamily (MFS) profile" evidence="7">
    <location>
        <begin position="14"/>
        <end position="401"/>
    </location>
</feature>
<dbReference type="GO" id="GO:0022857">
    <property type="term" value="F:transmembrane transporter activity"/>
    <property type="evidence" value="ECO:0007669"/>
    <property type="project" value="InterPro"/>
</dbReference>
<dbReference type="PANTHER" id="PTHR43124:SF10">
    <property type="entry name" value="PURINE EFFLUX PUMP PBUE"/>
    <property type="match status" value="1"/>
</dbReference>
<dbReference type="Gene3D" id="1.20.1250.20">
    <property type="entry name" value="MFS general substrate transporter like domains"/>
    <property type="match status" value="1"/>
</dbReference>
<dbReference type="SUPFAM" id="SSF103473">
    <property type="entry name" value="MFS general substrate transporter"/>
    <property type="match status" value="1"/>
</dbReference>
<proteinExistence type="predicted"/>
<dbReference type="Proteomes" id="UP000181917">
    <property type="component" value="Unassembled WGS sequence"/>
</dbReference>
<keyword evidence="5 6" id="KW-0472">Membrane</keyword>
<feature type="transmembrane region" description="Helical" evidence="6">
    <location>
        <begin position="308"/>
        <end position="332"/>
    </location>
</feature>